<gene>
    <name evidence="4" type="ORF">LNINA_LOCUS3083</name>
</gene>
<reference evidence="4 5" key="1">
    <citation type="submission" date="2023-11" db="EMBL/GenBank/DDBJ databases">
        <authorList>
            <person name="Okamura Y."/>
        </authorList>
    </citation>
    <scope>NUCLEOTIDE SEQUENCE [LARGE SCALE GENOMIC DNA]</scope>
</reference>
<dbReference type="Pfam" id="PF13855">
    <property type="entry name" value="LRR_8"/>
    <property type="match status" value="2"/>
</dbReference>
<dbReference type="SUPFAM" id="SSF52058">
    <property type="entry name" value="L domain-like"/>
    <property type="match status" value="1"/>
</dbReference>
<dbReference type="Proteomes" id="UP001497472">
    <property type="component" value="Unassembled WGS sequence"/>
</dbReference>
<accession>A0AAV1J2G4</accession>
<name>A0AAV1J2G4_9NEOP</name>
<dbReference type="InterPro" id="IPR003591">
    <property type="entry name" value="Leu-rich_rpt_typical-subtyp"/>
</dbReference>
<dbReference type="SMART" id="SM00365">
    <property type="entry name" value="LRR_SD22"/>
    <property type="match status" value="6"/>
</dbReference>
<dbReference type="PANTHER" id="PTHR24366:SF164">
    <property type="entry name" value="CONNECTIN-LIKE PROTEIN"/>
    <property type="match status" value="1"/>
</dbReference>
<evidence type="ECO:0008006" key="6">
    <source>
        <dbReference type="Google" id="ProtNLM"/>
    </source>
</evidence>
<organism evidence="4 5">
    <name type="scientific">Leptosia nina</name>
    <dbReference type="NCBI Taxonomy" id="320188"/>
    <lineage>
        <taxon>Eukaryota</taxon>
        <taxon>Metazoa</taxon>
        <taxon>Ecdysozoa</taxon>
        <taxon>Arthropoda</taxon>
        <taxon>Hexapoda</taxon>
        <taxon>Insecta</taxon>
        <taxon>Pterygota</taxon>
        <taxon>Neoptera</taxon>
        <taxon>Endopterygota</taxon>
        <taxon>Lepidoptera</taxon>
        <taxon>Glossata</taxon>
        <taxon>Ditrysia</taxon>
        <taxon>Papilionoidea</taxon>
        <taxon>Pieridae</taxon>
        <taxon>Pierinae</taxon>
        <taxon>Leptosia</taxon>
    </lineage>
</organism>
<dbReference type="SMART" id="SM00369">
    <property type="entry name" value="LRR_TYP"/>
    <property type="match status" value="8"/>
</dbReference>
<evidence type="ECO:0000256" key="3">
    <source>
        <dbReference type="SAM" id="SignalP"/>
    </source>
</evidence>
<dbReference type="FunFam" id="3.80.10.10:FF:001164">
    <property type="entry name" value="GH01279p"/>
    <property type="match status" value="1"/>
</dbReference>
<dbReference type="InterPro" id="IPR001611">
    <property type="entry name" value="Leu-rich_rpt"/>
</dbReference>
<keyword evidence="1" id="KW-0433">Leucine-rich repeat</keyword>
<evidence type="ECO:0000313" key="4">
    <source>
        <dbReference type="EMBL" id="CAK1543257.1"/>
    </source>
</evidence>
<evidence type="ECO:0000256" key="2">
    <source>
        <dbReference type="ARBA" id="ARBA00022737"/>
    </source>
</evidence>
<dbReference type="InterPro" id="IPR032675">
    <property type="entry name" value="LRR_dom_sf"/>
</dbReference>
<dbReference type="PANTHER" id="PTHR24366">
    <property type="entry name" value="IG(IMMUNOGLOBULIN) AND LRR(LEUCINE RICH REPEAT) DOMAINS"/>
    <property type="match status" value="1"/>
</dbReference>
<comment type="caution">
    <text evidence="4">The sequence shown here is derived from an EMBL/GenBank/DDBJ whole genome shotgun (WGS) entry which is preliminary data.</text>
</comment>
<feature type="chain" id="PRO_5043763013" description="Connectin" evidence="3">
    <location>
        <begin position="23"/>
        <end position="495"/>
    </location>
</feature>
<keyword evidence="5" id="KW-1185">Reference proteome</keyword>
<evidence type="ECO:0000256" key="1">
    <source>
        <dbReference type="ARBA" id="ARBA00022614"/>
    </source>
</evidence>
<keyword evidence="3" id="KW-0732">Signal</keyword>
<sequence>MRAQNIPVAVLLLLITIHSLQANGRIVSDQATPNVCDIGERSPNIHCYCEDSNGINDALKIECWIFNGGIEKTDPLWSIFTLQRNIEKLGFNVRADGALAFVPTTILELLKKLKDFSIKHSSISTIESYTFMNITSIQTMIITKNQISLVVNRHAFYNLPNLTVLTLDDNNIKTIETDTFYELPKLQKLFLTGNNITIIEDGAFRHLVNLSVLELDKNNISDLKKECFDGLANLNRLDLRENKIIKIYSFTFTELWNLEELLLDHNEIYVLERRAFDGLSLLKKLSLNYNKLVTIVEGLFEGVRGLSILDLSNNKLKRFTFENLSPLYDNIKLERGYISLEGNDFDCDCHLAWMYKLHNEASSIKVKTSLEQFVCKFNSDFSNSQFPFYQRIDIKNNLGRDKCKKDPEDFHDEIDDNDLDESRKVGDSKRTLLQIPVELLPCPNEVRSVTGRTYTYPSQNEAKDYRKVKTTSSISSTGIRISFLILFFPSGLLLR</sequence>
<dbReference type="Gene3D" id="3.80.10.10">
    <property type="entry name" value="Ribonuclease Inhibitor"/>
    <property type="match status" value="1"/>
</dbReference>
<evidence type="ECO:0000313" key="5">
    <source>
        <dbReference type="Proteomes" id="UP001497472"/>
    </source>
</evidence>
<protein>
    <recommendedName>
        <fullName evidence="6">Connectin</fullName>
    </recommendedName>
</protein>
<feature type="signal peptide" evidence="3">
    <location>
        <begin position="1"/>
        <end position="22"/>
    </location>
</feature>
<keyword evidence="2" id="KW-0677">Repeat</keyword>
<dbReference type="EMBL" id="CAVLEF010000004">
    <property type="protein sequence ID" value="CAK1543257.1"/>
    <property type="molecule type" value="Genomic_DNA"/>
</dbReference>
<dbReference type="PROSITE" id="PS51450">
    <property type="entry name" value="LRR"/>
    <property type="match status" value="1"/>
</dbReference>
<dbReference type="AlphaFoldDB" id="A0AAV1J2G4"/>
<proteinExistence type="predicted"/>